<name>A0A5C7EVT1_9PROT</name>
<feature type="region of interest" description="Disordered" evidence="1">
    <location>
        <begin position="174"/>
        <end position="208"/>
    </location>
</feature>
<dbReference type="RefSeq" id="WP_147798670.1">
    <property type="nucleotide sequence ID" value="NZ_VPFL01000003.1"/>
</dbReference>
<reference evidence="4 5" key="1">
    <citation type="submission" date="2019-08" db="EMBL/GenBank/DDBJ databases">
        <title>Pelomicrobium methylotrophicum gen. nov., sp. nov. a moderately thermophilic, facultatively anaerobic, lithoautotrophic and methylotrophic bacterium isolated from a terrestrial mud volcano.</title>
        <authorList>
            <person name="Slobodkina G.B."/>
            <person name="Merkel A.Y."/>
            <person name="Slobodkin A.I."/>
        </authorList>
    </citation>
    <scope>NUCLEOTIDE SEQUENCE [LARGE SCALE GENOMIC DNA]</scope>
    <source>
        <strain evidence="4 5">SM250</strain>
    </source>
</reference>
<comment type="caution">
    <text evidence="4">The sequence shown here is derived from an EMBL/GenBank/DDBJ whole genome shotgun (WGS) entry which is preliminary data.</text>
</comment>
<dbReference type="AlphaFoldDB" id="A0A5C7EVT1"/>
<feature type="transmembrane region" description="Helical" evidence="2">
    <location>
        <begin position="218"/>
        <end position="240"/>
    </location>
</feature>
<keyword evidence="2" id="KW-0472">Membrane</keyword>
<evidence type="ECO:0000259" key="3">
    <source>
        <dbReference type="Pfam" id="PF13240"/>
    </source>
</evidence>
<keyword evidence="2" id="KW-1133">Transmembrane helix</keyword>
<feature type="domain" description="Zinc-ribbon" evidence="3">
    <location>
        <begin position="3"/>
        <end position="24"/>
    </location>
</feature>
<feature type="transmembrane region" description="Helical" evidence="2">
    <location>
        <begin position="102"/>
        <end position="120"/>
    </location>
</feature>
<organism evidence="4 5">
    <name type="scientific">Pelomicrobium methylotrophicum</name>
    <dbReference type="NCBI Taxonomy" id="2602750"/>
    <lineage>
        <taxon>Bacteria</taxon>
        <taxon>Pseudomonadati</taxon>
        <taxon>Pseudomonadota</taxon>
        <taxon>Hydrogenophilia</taxon>
        <taxon>Hydrogenophilia incertae sedis</taxon>
        <taxon>Pelomicrobium</taxon>
    </lineage>
</organism>
<feature type="transmembrane region" description="Helical" evidence="2">
    <location>
        <begin position="55"/>
        <end position="82"/>
    </location>
</feature>
<protein>
    <submittedName>
        <fullName evidence="4">Zinc ribbon domain-containing protein</fullName>
    </submittedName>
</protein>
<dbReference type="InParanoid" id="A0A5C7EVT1"/>
<feature type="compositionally biased region" description="Low complexity" evidence="1">
    <location>
        <begin position="308"/>
        <end position="321"/>
    </location>
</feature>
<dbReference type="InterPro" id="IPR026870">
    <property type="entry name" value="Zinc_ribbon_dom"/>
</dbReference>
<accession>A0A5C7EVT1</accession>
<gene>
    <name evidence="4" type="ORF">FR698_02820</name>
</gene>
<feature type="compositionally biased region" description="Pro residues" evidence="1">
    <location>
        <begin position="284"/>
        <end position="307"/>
    </location>
</feature>
<dbReference type="EMBL" id="VPFL01000003">
    <property type="protein sequence ID" value="TXF13026.1"/>
    <property type="molecule type" value="Genomic_DNA"/>
</dbReference>
<proteinExistence type="predicted"/>
<sequence>MRCPECGVENKEGRSFCVACGSRLVKEASFLFVSGDRTAQGRSVESSLTTRGPQVFSFLASPVFYVLAYVPFMVATYVLPYFGSNSLLMRAGERLAGFGPTLPFWLHLAALLALVALAWLRGSALGRRWLVIFPVLAALFDFVPPLVYIPLVPTAMHLLALVLGVALSPQPGAKGRGAKSLPGSDGEQQRCSEQQFPEPAAAETGAGKGIGKFPQRKALAFAGGAAVFGIAAVIGGYWLYKASSALPGPGKEDAAKVMLPGKDTDRVGAGSRAAHQTPESRALVPPPPAAAMPRPPAMIGPEDPTPPAKAQQKPTPQAARPTGEKKVAPPGTPGSSKAFVDETLEEGRRCLGRKKYDCAIAAASAVLRVDPSNATALALKEKAQAEQQKALDAIAIQ</sequence>
<dbReference type="Proteomes" id="UP000321201">
    <property type="component" value="Unassembled WGS sequence"/>
</dbReference>
<dbReference type="OrthoDB" id="8536556at2"/>
<feature type="region of interest" description="Disordered" evidence="1">
    <location>
        <begin position="261"/>
        <end position="341"/>
    </location>
</feature>
<evidence type="ECO:0000256" key="2">
    <source>
        <dbReference type="SAM" id="Phobius"/>
    </source>
</evidence>
<evidence type="ECO:0000313" key="5">
    <source>
        <dbReference type="Proteomes" id="UP000321201"/>
    </source>
</evidence>
<feature type="transmembrane region" description="Helical" evidence="2">
    <location>
        <begin position="129"/>
        <end position="149"/>
    </location>
</feature>
<keyword evidence="2" id="KW-0812">Transmembrane</keyword>
<evidence type="ECO:0000256" key="1">
    <source>
        <dbReference type="SAM" id="MobiDB-lite"/>
    </source>
</evidence>
<dbReference type="Pfam" id="PF13240">
    <property type="entry name" value="Zn_Ribbon_1"/>
    <property type="match status" value="1"/>
</dbReference>
<evidence type="ECO:0000313" key="4">
    <source>
        <dbReference type="EMBL" id="TXF13026.1"/>
    </source>
</evidence>
<keyword evidence="5" id="KW-1185">Reference proteome</keyword>